<name>A0A0P1AYM7_PLAHL</name>
<reference evidence="3" key="1">
    <citation type="submission" date="2014-09" db="EMBL/GenBank/DDBJ databases">
        <authorList>
            <person name="Sharma Rahul"/>
            <person name="Thines Marco"/>
        </authorList>
    </citation>
    <scope>NUCLEOTIDE SEQUENCE [LARGE SCALE GENOMIC DNA]</scope>
</reference>
<organism evidence="2 3">
    <name type="scientific">Plasmopara halstedii</name>
    <name type="common">Downy mildew of sunflower</name>
    <dbReference type="NCBI Taxonomy" id="4781"/>
    <lineage>
        <taxon>Eukaryota</taxon>
        <taxon>Sar</taxon>
        <taxon>Stramenopiles</taxon>
        <taxon>Oomycota</taxon>
        <taxon>Peronosporomycetes</taxon>
        <taxon>Peronosporales</taxon>
        <taxon>Peronosporaceae</taxon>
        <taxon>Plasmopara</taxon>
    </lineage>
</organism>
<feature type="region of interest" description="Disordered" evidence="1">
    <location>
        <begin position="42"/>
        <end position="77"/>
    </location>
</feature>
<feature type="compositionally biased region" description="Basic and acidic residues" evidence="1">
    <location>
        <begin position="66"/>
        <end position="77"/>
    </location>
</feature>
<evidence type="ECO:0000313" key="2">
    <source>
        <dbReference type="EMBL" id="CEG47578.1"/>
    </source>
</evidence>
<keyword evidence="3" id="KW-1185">Reference proteome</keyword>
<sequence length="126" mass="14303">MSSTAGSRSSTFGGFFFCTFGAIRCCVEASVHDSVLSLRRRCHGRRNRRRQREQSSLLGGPGVHQDALRRRGELPLNKQQKERVKVSRLVEYLCYSRTDQGHSSRSEETAYFFGEVGGLGGFRRRQ</sequence>
<dbReference type="GeneID" id="36399784"/>
<protein>
    <submittedName>
        <fullName evidence="2">Uncharacterized protein</fullName>
    </submittedName>
</protein>
<evidence type="ECO:0000256" key="1">
    <source>
        <dbReference type="SAM" id="MobiDB-lite"/>
    </source>
</evidence>
<dbReference type="RefSeq" id="XP_024583947.1">
    <property type="nucleotide sequence ID" value="XM_024718561.1"/>
</dbReference>
<dbReference type="EMBL" id="CCYD01002621">
    <property type="protein sequence ID" value="CEG47578.1"/>
    <property type="molecule type" value="Genomic_DNA"/>
</dbReference>
<evidence type="ECO:0000313" key="3">
    <source>
        <dbReference type="Proteomes" id="UP000054928"/>
    </source>
</evidence>
<feature type="compositionally biased region" description="Basic residues" evidence="1">
    <location>
        <begin position="42"/>
        <end position="51"/>
    </location>
</feature>
<accession>A0A0P1AYM7</accession>
<dbReference type="AlphaFoldDB" id="A0A0P1AYM7"/>
<dbReference type="Proteomes" id="UP000054928">
    <property type="component" value="Unassembled WGS sequence"/>
</dbReference>
<proteinExistence type="predicted"/>